<evidence type="ECO:0000313" key="2">
    <source>
        <dbReference type="EMBL" id="RRJ82342.1"/>
    </source>
</evidence>
<dbReference type="InterPro" id="IPR053135">
    <property type="entry name" value="AKR2_Oxidoreductase"/>
</dbReference>
<dbReference type="Gene3D" id="3.20.20.100">
    <property type="entry name" value="NADP-dependent oxidoreductase domain"/>
    <property type="match status" value="1"/>
</dbReference>
<dbReference type="GO" id="GO:0016491">
    <property type="term" value="F:oxidoreductase activity"/>
    <property type="evidence" value="ECO:0007669"/>
    <property type="project" value="InterPro"/>
</dbReference>
<reference evidence="2 3" key="2">
    <citation type="submission" date="2018-12" db="EMBL/GenBank/DDBJ databases">
        <title>Simiduia agarivorans gen. nov., sp. nov., a marine, agarolytic bacterium isolated from shallow coastal water from Keelung, Taiwan.</title>
        <authorList>
            <person name="Shieh W.Y."/>
        </authorList>
    </citation>
    <scope>NUCLEOTIDE SEQUENCE [LARGE SCALE GENOMIC DNA]</scope>
    <source>
        <strain evidence="2 3">GTF-13</strain>
    </source>
</reference>
<evidence type="ECO:0000313" key="3">
    <source>
        <dbReference type="Proteomes" id="UP000280792"/>
    </source>
</evidence>
<dbReference type="PRINTS" id="PR00069">
    <property type="entry name" value="ALDKETRDTASE"/>
</dbReference>
<protein>
    <submittedName>
        <fullName evidence="2">Aldo/keto reductase</fullName>
    </submittedName>
</protein>
<feature type="domain" description="NADP-dependent oxidoreductase" evidence="1">
    <location>
        <begin position="15"/>
        <end position="215"/>
    </location>
</feature>
<dbReference type="Proteomes" id="UP000280792">
    <property type="component" value="Unassembled WGS sequence"/>
</dbReference>
<reference evidence="2 3" key="1">
    <citation type="submission" date="2018-08" db="EMBL/GenBank/DDBJ databases">
        <authorList>
            <person name="Khan S.A."/>
        </authorList>
    </citation>
    <scope>NUCLEOTIDE SEQUENCE [LARGE SCALE GENOMIC DNA]</scope>
    <source>
        <strain evidence="2 3">GTF-13</strain>
    </source>
</reference>
<dbReference type="PANTHER" id="PTHR43312">
    <property type="entry name" value="D-THREO-ALDOSE 1-DEHYDROGENASE"/>
    <property type="match status" value="1"/>
</dbReference>
<proteinExistence type="predicted"/>
<dbReference type="AlphaFoldDB" id="A0A3P3VI50"/>
<evidence type="ECO:0000259" key="1">
    <source>
        <dbReference type="Pfam" id="PF00248"/>
    </source>
</evidence>
<gene>
    <name evidence="2" type="ORF">D0544_10680</name>
</gene>
<dbReference type="RefSeq" id="WP_125016053.1">
    <property type="nucleotide sequence ID" value="NZ_QWEZ01000002.1"/>
</dbReference>
<dbReference type="PANTHER" id="PTHR43312:SF1">
    <property type="entry name" value="NADP-DEPENDENT OXIDOREDUCTASE DOMAIN-CONTAINING PROTEIN"/>
    <property type="match status" value="1"/>
</dbReference>
<dbReference type="InterPro" id="IPR020471">
    <property type="entry name" value="AKR"/>
</dbReference>
<dbReference type="CDD" id="cd19095">
    <property type="entry name" value="AKR_PA4992-like"/>
    <property type="match status" value="1"/>
</dbReference>
<dbReference type="InterPro" id="IPR036812">
    <property type="entry name" value="NAD(P)_OxRdtase_dom_sf"/>
</dbReference>
<dbReference type="SUPFAM" id="SSF51430">
    <property type="entry name" value="NAD(P)-linked oxidoreductase"/>
    <property type="match status" value="1"/>
</dbReference>
<keyword evidence="3" id="KW-1185">Reference proteome</keyword>
<dbReference type="Pfam" id="PF00248">
    <property type="entry name" value="Aldo_ket_red"/>
    <property type="match status" value="1"/>
</dbReference>
<dbReference type="InterPro" id="IPR023210">
    <property type="entry name" value="NADP_OxRdtase_dom"/>
</dbReference>
<organism evidence="2 3">
    <name type="scientific">Aestuariirhabdus litorea</name>
    <dbReference type="NCBI Taxonomy" id="2528527"/>
    <lineage>
        <taxon>Bacteria</taxon>
        <taxon>Pseudomonadati</taxon>
        <taxon>Pseudomonadota</taxon>
        <taxon>Gammaproteobacteria</taxon>
        <taxon>Oceanospirillales</taxon>
        <taxon>Aestuariirhabdaceae</taxon>
        <taxon>Aestuariirhabdus</taxon>
    </lineage>
</organism>
<name>A0A3P3VI50_9GAMM</name>
<comment type="caution">
    <text evidence="2">The sequence shown here is derived from an EMBL/GenBank/DDBJ whole genome shotgun (WGS) entry which is preliminary data.</text>
</comment>
<accession>A0A3P3VI50</accession>
<sequence>MITSAIADTGVEVTPLGFGTVKLGRNEGVKYPQGFRIPDDRQALELINLAADLGINLIDTAPAYGTSEERLGTLLSGQRSRWVICTKVGEEFEQGVSRFDFSPEHTRFSIERSLKRLNTDYLDLVLVHSDGNDQAIVDQHGTLEVLADLKRQGLIRATGISSKTVAGGIAALAHCDCAMVTYNLVEPQEGEVIDFAHQHHKGILIKKALASGHLCQQGEDPVARSMEFVFARPGVCSAIVGTINPDHLKSNLAAALKALGQ</sequence>
<dbReference type="EMBL" id="QWEZ01000002">
    <property type="protein sequence ID" value="RRJ82342.1"/>
    <property type="molecule type" value="Genomic_DNA"/>
</dbReference>